<comment type="similarity">
    <text evidence="2">Belongs to the lin-54 family.</text>
</comment>
<protein>
    <recommendedName>
        <fullName evidence="4">CRC domain-containing protein</fullName>
    </recommendedName>
</protein>
<dbReference type="PANTHER" id="PTHR12446">
    <property type="entry name" value="TESMIN/TSO1-RELATED"/>
    <property type="match status" value="1"/>
</dbReference>
<evidence type="ECO:0000313" key="5">
    <source>
        <dbReference type="EMBL" id="KAG6788957.1"/>
    </source>
</evidence>
<comment type="subcellular location">
    <subcellularLocation>
        <location evidence="1">Nucleus</location>
    </subcellularLocation>
</comment>
<evidence type="ECO:0000259" key="4">
    <source>
        <dbReference type="PROSITE" id="PS51634"/>
    </source>
</evidence>
<name>A0A8X8ALS1_POPTO</name>
<dbReference type="PROSITE" id="PS51634">
    <property type="entry name" value="CRC"/>
    <property type="match status" value="1"/>
</dbReference>
<evidence type="ECO:0000256" key="3">
    <source>
        <dbReference type="ARBA" id="ARBA00023242"/>
    </source>
</evidence>
<comment type="caution">
    <text evidence="5">The sequence shown here is derived from an EMBL/GenBank/DDBJ whole genome shotgun (WGS) entry which is preliminary data.</text>
</comment>
<sequence>MTSFFPPETVESVKGELGKTDFTQRKLVFTEFGLSPVVSASPLHTSPQERLLLQTKLHVLPRSPLSFKKSESPGISLPQARTKIINGTPKSHRQCHCKQSKCLKLYCECFASGSYCDECSCANCHNNVENEDVRREAAECILERNPNAFKPKITGSPCTPPDDGDAAEDVLVMAKHIKGCHCKRTGCLKKYCECFQANILCSENCKCVSCKNLEGSELGMVVTSENHCKTKAHIQQENANSSSAVVSSSHIFPQESRKRTFRELFDSNMRDTEIREFTKHHAVDSVGVHVSIPTLRADCVCQIASSAALGSLKLTYRSLLADAIHPLDTRELCSLLVVVSDAAKFLADEHCKAQIKEVKEYQMACDLEKDCKKEPDVHQVVPHNQFPGSQTDITVMDNSRSCDIGMQDGGPFSSEGDYLMCDEKDKLFTRSASLDQNLNLGCNENFTEEHERLVLTCLRDCLGKLIDFGTMKETTLKQFVPKQCYRHLVVTGDHRKLCFSIISCTSHTIKIGQNIRELQLGQKYDVKRSGLALKRKSWWPEGLESKVMMTRRMGEDSD</sequence>
<organism evidence="5 6">
    <name type="scientific">Populus tomentosa</name>
    <name type="common">Chinese white poplar</name>
    <dbReference type="NCBI Taxonomy" id="118781"/>
    <lineage>
        <taxon>Eukaryota</taxon>
        <taxon>Viridiplantae</taxon>
        <taxon>Streptophyta</taxon>
        <taxon>Embryophyta</taxon>
        <taxon>Tracheophyta</taxon>
        <taxon>Spermatophyta</taxon>
        <taxon>Magnoliopsida</taxon>
        <taxon>eudicotyledons</taxon>
        <taxon>Gunneridae</taxon>
        <taxon>Pentapetalae</taxon>
        <taxon>rosids</taxon>
        <taxon>fabids</taxon>
        <taxon>Malpighiales</taxon>
        <taxon>Salicaceae</taxon>
        <taxon>Saliceae</taxon>
        <taxon>Populus</taxon>
    </lineage>
</organism>
<reference evidence="5" key="1">
    <citation type="journal article" date="2020" name="bioRxiv">
        <title>Hybrid origin of Populus tomentosa Carr. identified through genome sequencing and phylogenomic analysis.</title>
        <authorList>
            <person name="An X."/>
            <person name="Gao K."/>
            <person name="Chen Z."/>
            <person name="Li J."/>
            <person name="Yang X."/>
            <person name="Yang X."/>
            <person name="Zhou J."/>
            <person name="Guo T."/>
            <person name="Zhao T."/>
            <person name="Huang S."/>
            <person name="Miao D."/>
            <person name="Khan W.U."/>
            <person name="Rao P."/>
            <person name="Ye M."/>
            <person name="Lei B."/>
            <person name="Liao W."/>
            <person name="Wang J."/>
            <person name="Ji L."/>
            <person name="Li Y."/>
            <person name="Guo B."/>
            <person name="Mustafa N.S."/>
            <person name="Li S."/>
            <person name="Yun Q."/>
            <person name="Keller S.R."/>
            <person name="Mao J."/>
            <person name="Zhang R."/>
            <person name="Strauss S.H."/>
        </authorList>
    </citation>
    <scope>NUCLEOTIDE SEQUENCE</scope>
    <source>
        <strain evidence="5">GM15</strain>
        <tissue evidence="5">Leaf</tissue>
    </source>
</reference>
<dbReference type="InterPro" id="IPR033467">
    <property type="entry name" value="Tesmin/TSO1-like_CXC"/>
</dbReference>
<evidence type="ECO:0000256" key="1">
    <source>
        <dbReference type="ARBA" id="ARBA00004123"/>
    </source>
</evidence>
<dbReference type="InterPro" id="IPR005172">
    <property type="entry name" value="CRC"/>
</dbReference>
<gene>
    <name evidence="5" type="ORF">POTOM_005035</name>
</gene>
<dbReference type="InterPro" id="IPR028307">
    <property type="entry name" value="Lin-54_fam"/>
</dbReference>
<dbReference type="GO" id="GO:0006355">
    <property type="term" value="P:regulation of DNA-templated transcription"/>
    <property type="evidence" value="ECO:0007669"/>
    <property type="project" value="TreeGrafter"/>
</dbReference>
<dbReference type="Pfam" id="PF03638">
    <property type="entry name" value="TCR"/>
    <property type="match status" value="2"/>
</dbReference>
<keyword evidence="3" id="KW-0539">Nucleus</keyword>
<dbReference type="GO" id="GO:0005634">
    <property type="term" value="C:nucleus"/>
    <property type="evidence" value="ECO:0007669"/>
    <property type="project" value="UniProtKB-SubCell"/>
</dbReference>
<proteinExistence type="inferred from homology"/>
<evidence type="ECO:0000313" key="6">
    <source>
        <dbReference type="Proteomes" id="UP000886885"/>
    </source>
</evidence>
<dbReference type="AlphaFoldDB" id="A0A8X8ALS1"/>
<dbReference type="PANTHER" id="PTHR12446:SF64">
    <property type="entry name" value="TESMIN_TSO1-LIKE CXC DOMAIN-CONTAINING PROTEIN"/>
    <property type="match status" value="1"/>
</dbReference>
<accession>A0A8X8ALS1</accession>
<evidence type="ECO:0000256" key="2">
    <source>
        <dbReference type="ARBA" id="ARBA00007267"/>
    </source>
</evidence>
<dbReference type="OrthoDB" id="6283463at2759"/>
<feature type="domain" description="CRC" evidence="4">
    <location>
        <begin position="91"/>
        <end position="215"/>
    </location>
</feature>
<dbReference type="SMART" id="SM01114">
    <property type="entry name" value="CXC"/>
    <property type="match status" value="2"/>
</dbReference>
<dbReference type="Proteomes" id="UP000886885">
    <property type="component" value="Chromosome 1D"/>
</dbReference>
<dbReference type="EMBL" id="JAAWWB010000002">
    <property type="protein sequence ID" value="KAG6788957.1"/>
    <property type="molecule type" value="Genomic_DNA"/>
</dbReference>
<keyword evidence="6" id="KW-1185">Reference proteome</keyword>